<feature type="transmembrane region" description="Helical" evidence="1">
    <location>
        <begin position="33"/>
        <end position="57"/>
    </location>
</feature>
<keyword evidence="1" id="KW-1133">Transmembrane helix</keyword>
<keyword evidence="1" id="KW-0472">Membrane</keyword>
<dbReference type="RefSeq" id="WP_027304948.1">
    <property type="nucleotide sequence ID" value="NZ_CP020867.1"/>
</dbReference>
<accession>A0A1W6BUF7</accession>
<proteinExistence type="predicted"/>
<evidence type="ECO:0000313" key="2">
    <source>
        <dbReference type="EMBL" id="ARJ55715.1"/>
    </source>
</evidence>
<feature type="transmembrane region" description="Helical" evidence="1">
    <location>
        <begin position="127"/>
        <end position="145"/>
    </location>
</feature>
<evidence type="ECO:0000313" key="3">
    <source>
        <dbReference type="Proteomes" id="UP000192902"/>
    </source>
</evidence>
<dbReference type="KEGG" id="ccun:CCUN_0046"/>
<dbReference type="InterPro" id="IPR006750">
    <property type="entry name" value="YdcZ"/>
</dbReference>
<dbReference type="Proteomes" id="UP000192902">
    <property type="component" value="Chromosome"/>
</dbReference>
<dbReference type="Pfam" id="PF04657">
    <property type="entry name" value="DMT_YdcZ"/>
    <property type="match status" value="1"/>
</dbReference>
<keyword evidence="1" id="KW-0812">Transmembrane</keyword>
<dbReference type="PANTHER" id="PTHR34821">
    <property type="entry name" value="INNER MEMBRANE PROTEIN YDCZ"/>
    <property type="match status" value="1"/>
</dbReference>
<feature type="transmembrane region" description="Helical" evidence="1">
    <location>
        <begin position="69"/>
        <end position="88"/>
    </location>
</feature>
<dbReference type="eggNOG" id="COG3238">
    <property type="taxonomic scope" value="Bacteria"/>
</dbReference>
<dbReference type="OrthoDB" id="9097160at2"/>
<dbReference type="AlphaFoldDB" id="A0A1W6BUF7"/>
<dbReference type="EMBL" id="CP020867">
    <property type="protein sequence ID" value="ARJ55715.1"/>
    <property type="molecule type" value="Genomic_DNA"/>
</dbReference>
<dbReference type="STRING" id="1121267.CCUN_0046"/>
<organism evidence="2 3">
    <name type="scientific">Campylobacter cuniculorum DSM 23162 = LMG 24588</name>
    <dbReference type="NCBI Taxonomy" id="1121267"/>
    <lineage>
        <taxon>Bacteria</taxon>
        <taxon>Pseudomonadati</taxon>
        <taxon>Campylobacterota</taxon>
        <taxon>Epsilonproteobacteria</taxon>
        <taxon>Campylobacterales</taxon>
        <taxon>Campylobacteraceae</taxon>
        <taxon>Campylobacter</taxon>
    </lineage>
</organism>
<dbReference type="GO" id="GO:0005886">
    <property type="term" value="C:plasma membrane"/>
    <property type="evidence" value="ECO:0007669"/>
    <property type="project" value="TreeGrafter"/>
</dbReference>
<dbReference type="PANTHER" id="PTHR34821:SF2">
    <property type="entry name" value="INNER MEMBRANE PROTEIN YDCZ"/>
    <property type="match status" value="1"/>
</dbReference>
<evidence type="ECO:0000256" key="1">
    <source>
        <dbReference type="SAM" id="Phobius"/>
    </source>
</evidence>
<sequence>MFYVFAFCMGIMFAVQASINSLLSKSLYETPLMAGLVSFVVGTFCLFMLSYFSGALNSSTIKALTQQEWWKFLGGVLGACAILGIIVLTPKIGLANTFLLIVLGQIISSVVMDKIGFFGLEVREISIHKIIGLIIIFMGLGVFFYKDLLKN</sequence>
<protein>
    <submittedName>
        <fullName evidence="2">Putative inner membrane exporter, YdcZ family</fullName>
    </submittedName>
</protein>
<name>A0A1W6BUF7_9BACT</name>
<gene>
    <name evidence="2" type="ORF">CCUN_0046</name>
</gene>
<reference evidence="2 3" key="1">
    <citation type="submission" date="2017-04" db="EMBL/GenBank/DDBJ databases">
        <title>Complete genome sequence of the Campylobacter cuniculorum type strain LMG24588.</title>
        <authorList>
            <person name="Miller W.G."/>
            <person name="Yee E."/>
            <person name="Revez J."/>
            <person name="Bono J.L."/>
            <person name="Rossi M."/>
        </authorList>
    </citation>
    <scope>NUCLEOTIDE SEQUENCE [LARGE SCALE GENOMIC DNA]</scope>
    <source>
        <strain evidence="2 3">LMG 24588</strain>
    </source>
</reference>
<feature type="transmembrane region" description="Helical" evidence="1">
    <location>
        <begin position="94"/>
        <end position="115"/>
    </location>
</feature>